<name>A0A0P7GLM9_9EURY</name>
<keyword evidence="3" id="KW-1185">Reference proteome</keyword>
<organism evidence="2 3">
    <name type="scientific">Halolamina pelagica</name>
    <dbReference type="NCBI Taxonomy" id="699431"/>
    <lineage>
        <taxon>Archaea</taxon>
        <taxon>Methanobacteriati</taxon>
        <taxon>Methanobacteriota</taxon>
        <taxon>Stenosarchaea group</taxon>
        <taxon>Halobacteria</taxon>
        <taxon>Halobacteriales</taxon>
        <taxon>Haloferacaceae</taxon>
    </lineage>
</organism>
<dbReference type="AlphaFoldDB" id="A0A0P7GLM9"/>
<proteinExistence type="predicted"/>
<dbReference type="EMBL" id="LGUC01000001">
    <property type="protein sequence ID" value="KPN29534.1"/>
    <property type="molecule type" value="Genomic_DNA"/>
</dbReference>
<evidence type="ECO:0000256" key="1">
    <source>
        <dbReference type="SAM" id="Phobius"/>
    </source>
</evidence>
<accession>A0A0P7GLM9</accession>
<keyword evidence="1" id="KW-1133">Transmembrane helix</keyword>
<sequence length="56" mass="6164">MVAPANIVGEALDFLVSNPLFTVVLVGMLGFVFFMYLLVRRTLLGLREGYDSGKGR</sequence>
<keyword evidence="1" id="KW-0812">Transmembrane</keyword>
<dbReference type="InterPro" id="IPR057181">
    <property type="entry name" value="DUF7859"/>
</dbReference>
<keyword evidence="1" id="KW-0472">Membrane</keyword>
<dbReference type="Proteomes" id="UP000050535">
    <property type="component" value="Unassembled WGS sequence"/>
</dbReference>
<dbReference type="Pfam" id="PF25258">
    <property type="entry name" value="DUF7859"/>
    <property type="match status" value="1"/>
</dbReference>
<evidence type="ECO:0000313" key="3">
    <source>
        <dbReference type="Proteomes" id="UP000050535"/>
    </source>
</evidence>
<dbReference type="STRING" id="699431.SY89_00248"/>
<protein>
    <submittedName>
        <fullName evidence="2">Uncharacterized protein</fullName>
    </submittedName>
</protein>
<gene>
    <name evidence="2" type="ORF">SY89_00248</name>
</gene>
<dbReference type="RefSeq" id="WP_189319085.1">
    <property type="nucleotide sequence ID" value="NZ_LGUC01000001.1"/>
</dbReference>
<reference evidence="3" key="1">
    <citation type="submission" date="2013-11" db="EMBL/GenBank/DDBJ databases">
        <authorList>
            <person name="Hoang H.T."/>
            <person name="Killian M.L."/>
            <person name="Madson D.M."/>
            <person name="Arruda P.H.E."/>
            <person name="Sun D."/>
            <person name="Schwartz K.J."/>
            <person name="Yoon K."/>
        </authorList>
    </citation>
    <scope>NUCLEOTIDE SEQUENCE [LARGE SCALE GENOMIC DNA]</scope>
    <source>
        <strain evidence="3">CDK2</strain>
    </source>
</reference>
<comment type="caution">
    <text evidence="2">The sequence shown here is derived from an EMBL/GenBank/DDBJ whole genome shotgun (WGS) entry which is preliminary data.</text>
</comment>
<feature type="transmembrane region" description="Helical" evidence="1">
    <location>
        <begin position="20"/>
        <end position="39"/>
    </location>
</feature>
<evidence type="ECO:0000313" key="2">
    <source>
        <dbReference type="EMBL" id="KPN29534.1"/>
    </source>
</evidence>